<evidence type="ECO:0000256" key="4">
    <source>
        <dbReference type="ARBA" id="ARBA00022692"/>
    </source>
</evidence>
<feature type="transmembrane region" description="Helical" evidence="10">
    <location>
        <begin position="341"/>
        <end position="357"/>
    </location>
</feature>
<evidence type="ECO:0000259" key="12">
    <source>
        <dbReference type="Pfam" id="PF02254"/>
    </source>
</evidence>
<dbReference type="PANTHER" id="PTHR43562:SF3">
    <property type="entry name" value="SODIUM ION_PROTON EXCHANGER (EUROFUNG)"/>
    <property type="match status" value="1"/>
</dbReference>
<keyword evidence="3" id="KW-0050">Antiport</keyword>
<keyword evidence="5 10" id="KW-1133">Transmembrane helix</keyword>
<evidence type="ECO:0000256" key="8">
    <source>
        <dbReference type="ARBA" id="ARBA00023136"/>
    </source>
</evidence>
<dbReference type="RefSeq" id="WP_072316237.1">
    <property type="nucleotide sequence ID" value="NZ_FPJE01000004.1"/>
</dbReference>
<dbReference type="Pfam" id="PF00999">
    <property type="entry name" value="Na_H_Exchanger"/>
    <property type="match status" value="1"/>
</dbReference>
<keyword evidence="9" id="KW-0739">Sodium transport</keyword>
<feature type="transmembrane region" description="Helical" evidence="10">
    <location>
        <begin position="179"/>
        <end position="201"/>
    </location>
</feature>
<dbReference type="GO" id="GO:0015297">
    <property type="term" value="F:antiporter activity"/>
    <property type="evidence" value="ECO:0007669"/>
    <property type="project" value="UniProtKB-KW"/>
</dbReference>
<feature type="transmembrane region" description="Helical" evidence="10">
    <location>
        <begin position="85"/>
        <end position="107"/>
    </location>
</feature>
<keyword evidence="4 10" id="KW-0812">Transmembrane</keyword>
<feature type="transmembrane region" description="Helical" evidence="10">
    <location>
        <begin position="113"/>
        <end position="134"/>
    </location>
</feature>
<dbReference type="InterPro" id="IPR003148">
    <property type="entry name" value="RCK_N"/>
</dbReference>
<feature type="transmembrane region" description="Helical" evidence="10">
    <location>
        <begin position="146"/>
        <end position="167"/>
    </location>
</feature>
<dbReference type="Gene3D" id="3.40.50.720">
    <property type="entry name" value="NAD(P)-binding Rossmann-like Domain"/>
    <property type="match status" value="1"/>
</dbReference>
<dbReference type="PANTHER" id="PTHR43562">
    <property type="entry name" value="NAPA-TYPE SODIUM/HYDROGEN ANTIPORTER"/>
    <property type="match status" value="1"/>
</dbReference>
<feature type="domain" description="RCK N-terminal" evidence="12">
    <location>
        <begin position="403"/>
        <end position="518"/>
    </location>
</feature>
<dbReference type="InterPro" id="IPR006153">
    <property type="entry name" value="Cation/H_exchanger_TM"/>
</dbReference>
<evidence type="ECO:0000256" key="10">
    <source>
        <dbReference type="SAM" id="Phobius"/>
    </source>
</evidence>
<feature type="transmembrane region" description="Helical" evidence="10">
    <location>
        <begin position="268"/>
        <end position="287"/>
    </location>
</feature>
<dbReference type="STRING" id="1150368.SAMN02927921_00951"/>
<keyword evidence="2" id="KW-0813">Transport</keyword>
<dbReference type="InterPro" id="IPR038770">
    <property type="entry name" value="Na+/solute_symporter_sf"/>
</dbReference>
<feature type="transmembrane region" description="Helical" evidence="10">
    <location>
        <begin position="213"/>
        <end position="231"/>
    </location>
</feature>
<evidence type="ECO:0000313" key="14">
    <source>
        <dbReference type="Proteomes" id="UP000182248"/>
    </source>
</evidence>
<dbReference type="InterPro" id="IPR036291">
    <property type="entry name" value="NAD(P)-bd_dom_sf"/>
</dbReference>
<dbReference type="Proteomes" id="UP000182248">
    <property type="component" value="Unassembled WGS sequence"/>
</dbReference>
<dbReference type="EMBL" id="FPJE01000004">
    <property type="protein sequence ID" value="SFW29228.1"/>
    <property type="molecule type" value="Genomic_DNA"/>
</dbReference>
<keyword evidence="14" id="KW-1185">Reference proteome</keyword>
<dbReference type="Pfam" id="PF02254">
    <property type="entry name" value="TrkA_N"/>
    <property type="match status" value="1"/>
</dbReference>
<protein>
    <submittedName>
        <fullName evidence="13">Kef-type K+ transport system, membrane component KefB</fullName>
    </submittedName>
</protein>
<accession>A0A1K1N1B8</accession>
<reference evidence="13 14" key="1">
    <citation type="submission" date="2016-11" db="EMBL/GenBank/DDBJ databases">
        <authorList>
            <person name="Jaros S."/>
            <person name="Januszkiewicz K."/>
            <person name="Wedrychowicz H."/>
        </authorList>
    </citation>
    <scope>NUCLEOTIDE SEQUENCE [LARGE SCALE GENOMIC DNA]</scope>
    <source>
        <strain evidence="13 14">CGMCC 1.12145</strain>
    </source>
</reference>
<feature type="transmembrane region" description="Helical" evidence="10">
    <location>
        <begin position="363"/>
        <end position="382"/>
    </location>
</feature>
<evidence type="ECO:0000256" key="9">
    <source>
        <dbReference type="ARBA" id="ARBA00023201"/>
    </source>
</evidence>
<evidence type="ECO:0000256" key="3">
    <source>
        <dbReference type="ARBA" id="ARBA00022449"/>
    </source>
</evidence>
<dbReference type="Gene3D" id="1.20.1530.20">
    <property type="match status" value="1"/>
</dbReference>
<dbReference type="GO" id="GO:1902600">
    <property type="term" value="P:proton transmembrane transport"/>
    <property type="evidence" value="ECO:0007669"/>
    <property type="project" value="InterPro"/>
</dbReference>
<dbReference type="GO" id="GO:0006814">
    <property type="term" value="P:sodium ion transport"/>
    <property type="evidence" value="ECO:0007669"/>
    <property type="project" value="UniProtKB-KW"/>
</dbReference>
<evidence type="ECO:0000259" key="11">
    <source>
        <dbReference type="Pfam" id="PF00999"/>
    </source>
</evidence>
<proteinExistence type="predicted"/>
<keyword evidence="6" id="KW-0915">Sodium</keyword>
<gene>
    <name evidence="13" type="ORF">SAMN02927921_00951</name>
</gene>
<evidence type="ECO:0000313" key="13">
    <source>
        <dbReference type="EMBL" id="SFW29228.1"/>
    </source>
</evidence>
<evidence type="ECO:0000256" key="1">
    <source>
        <dbReference type="ARBA" id="ARBA00004141"/>
    </source>
</evidence>
<keyword evidence="7" id="KW-0406">Ion transport</keyword>
<organism evidence="13 14">
    <name type="scientific">Sinomicrobium oceani</name>
    <dbReference type="NCBI Taxonomy" id="1150368"/>
    <lineage>
        <taxon>Bacteria</taxon>
        <taxon>Pseudomonadati</taxon>
        <taxon>Bacteroidota</taxon>
        <taxon>Flavobacteriia</taxon>
        <taxon>Flavobacteriales</taxon>
        <taxon>Flavobacteriaceae</taxon>
        <taxon>Sinomicrobium</taxon>
    </lineage>
</organism>
<dbReference type="AlphaFoldDB" id="A0A1K1N1B8"/>
<feature type="domain" description="Cation/H+ exchanger transmembrane" evidence="11">
    <location>
        <begin position="13"/>
        <end position="382"/>
    </location>
</feature>
<dbReference type="SUPFAM" id="SSF51735">
    <property type="entry name" value="NAD(P)-binding Rossmann-fold domains"/>
    <property type="match status" value="1"/>
</dbReference>
<name>A0A1K1N1B8_9FLAO</name>
<dbReference type="OrthoDB" id="9793589at2"/>
<evidence type="ECO:0000256" key="2">
    <source>
        <dbReference type="ARBA" id="ARBA00022448"/>
    </source>
</evidence>
<evidence type="ECO:0000256" key="6">
    <source>
        <dbReference type="ARBA" id="ARBA00023053"/>
    </source>
</evidence>
<evidence type="ECO:0000256" key="5">
    <source>
        <dbReference type="ARBA" id="ARBA00022989"/>
    </source>
</evidence>
<evidence type="ECO:0000256" key="7">
    <source>
        <dbReference type="ARBA" id="ARBA00023065"/>
    </source>
</evidence>
<feature type="transmembrane region" description="Helical" evidence="10">
    <location>
        <begin position="299"/>
        <end position="321"/>
    </location>
</feature>
<feature type="transmembrane region" description="Helical" evidence="10">
    <location>
        <begin position="6"/>
        <end position="23"/>
    </location>
</feature>
<dbReference type="GO" id="GO:0006813">
    <property type="term" value="P:potassium ion transport"/>
    <property type="evidence" value="ECO:0007669"/>
    <property type="project" value="InterPro"/>
</dbReference>
<keyword evidence="8 10" id="KW-0472">Membrane</keyword>
<dbReference type="GO" id="GO:0016020">
    <property type="term" value="C:membrane"/>
    <property type="evidence" value="ECO:0007669"/>
    <property type="project" value="UniProtKB-SubCell"/>
</dbReference>
<comment type="subcellular location">
    <subcellularLocation>
        <location evidence="1">Membrane</location>
        <topology evidence="1">Multi-pass membrane protein</topology>
    </subcellularLocation>
</comment>
<sequence>MELELLNLLLVLVAAWIGGSLATRLGYPSILGELTAGIIFGPALLGILAPTETTAVLAEIGVLLMMLYIGMEIDFRELGKASKAGLLAAIGGFLVPFVLGYYAVLGFGGSQMGALFVAIAVGVTSLATKSRILVDLKLLNTRIAHVLMAGALISDTLALIIFAGIISFADAGSIELTEILMVTGKAVLFFVVTGLLGIYVLPFLGKKLEKAGFTNRTLYFTIMLIIAIGFAELAELAGLHSILGAFIAGLFLRESVFDRRLSKELNKVFYDISIGFLAPIFFVTAGYNVTFDVFQNNLTLLLVILAVAVLGKVFGTALFYLPSGNGWREGITVGTGMNGRGAVEIVIAGIALNMGFIDNEIFSILVFMAIFTTATVPVFLTWTTSWLRKRGELVLSSSEKQGVLILGAGPLSLYIAKKLSGKNPVSLIDSNADNCARATNMGLRCIQGNALKEETIIEAEGHEAGFFVSLTNNSEINVLAAQLASEVIGIPNIYVSITPSSEGANIELLEPIGASTIFAKKTDPYKWDYKLENKDFEEISVEISEEISSRNFLKQLSGREGDVLPVFYENTDGKLHIYHYGAELEPGYKVHYIK</sequence>